<sequence>MRVTPRIWIGLAIWAGYVLVIFVVSILSGVPFPEIGTSAESTWRGAVLDLAVGALGLVVVATVLGWWRPALFERRRSQHRWPVFVPIIMLVAAVLNLINTDWSQFDASFVLALVALGVLVGFNEELMARGLLLTALRSRLGEGWVWFLSSALFGVMHLVNAALGAPLASSLLQAALAFASGTAFYIVRRVTGSLIWAMLLHGLWDVSVFSVGHAPISTALGAVLAPLIGILSLAVVYWVIKGTGERVPPADARRWSAPTPSTAV</sequence>
<reference evidence="3 4" key="1">
    <citation type="submission" date="2020-07" db="EMBL/GenBank/DDBJ databases">
        <title>Sequencing the genomes of 1000 actinobacteria strains.</title>
        <authorList>
            <person name="Klenk H.-P."/>
        </authorList>
    </citation>
    <scope>NUCLEOTIDE SEQUENCE [LARGE SCALE GENOMIC DNA]</scope>
    <source>
        <strain evidence="3 4">DSM 26474</strain>
    </source>
</reference>
<feature type="transmembrane region" description="Helical" evidence="1">
    <location>
        <begin position="79"/>
        <end position="98"/>
    </location>
</feature>
<keyword evidence="1" id="KW-1133">Transmembrane helix</keyword>
<feature type="transmembrane region" description="Helical" evidence="1">
    <location>
        <begin position="143"/>
        <end position="163"/>
    </location>
</feature>
<organism evidence="3 4">
    <name type="scientific">Herbiconiux flava</name>
    <dbReference type="NCBI Taxonomy" id="881268"/>
    <lineage>
        <taxon>Bacteria</taxon>
        <taxon>Bacillati</taxon>
        <taxon>Actinomycetota</taxon>
        <taxon>Actinomycetes</taxon>
        <taxon>Micrococcales</taxon>
        <taxon>Microbacteriaceae</taxon>
        <taxon>Herbiconiux</taxon>
    </lineage>
</organism>
<evidence type="ECO:0000313" key="3">
    <source>
        <dbReference type="EMBL" id="NYD69382.1"/>
    </source>
</evidence>
<keyword evidence="1" id="KW-0472">Membrane</keyword>
<keyword evidence="1" id="KW-0812">Transmembrane</keyword>
<protein>
    <recommendedName>
        <fullName evidence="2">CAAX prenyl protease 2/Lysostaphin resistance protein A-like domain-containing protein</fullName>
    </recommendedName>
</protein>
<dbReference type="GO" id="GO:0080120">
    <property type="term" value="P:CAAX-box protein maturation"/>
    <property type="evidence" value="ECO:0007669"/>
    <property type="project" value="UniProtKB-ARBA"/>
</dbReference>
<dbReference type="Proteomes" id="UP000549913">
    <property type="component" value="Unassembled WGS sequence"/>
</dbReference>
<comment type="caution">
    <text evidence="3">The sequence shown here is derived from an EMBL/GenBank/DDBJ whole genome shotgun (WGS) entry which is preliminary data.</text>
</comment>
<keyword evidence="4" id="KW-1185">Reference proteome</keyword>
<feature type="transmembrane region" description="Helical" evidence="1">
    <location>
        <begin position="104"/>
        <end position="122"/>
    </location>
</feature>
<dbReference type="InterPro" id="IPR003675">
    <property type="entry name" value="Rce1/LyrA-like_dom"/>
</dbReference>
<evidence type="ECO:0000313" key="4">
    <source>
        <dbReference type="Proteomes" id="UP000549913"/>
    </source>
</evidence>
<feature type="transmembrane region" description="Helical" evidence="1">
    <location>
        <begin position="219"/>
        <end position="240"/>
    </location>
</feature>
<proteinExistence type="predicted"/>
<dbReference type="GO" id="GO:0004175">
    <property type="term" value="F:endopeptidase activity"/>
    <property type="evidence" value="ECO:0007669"/>
    <property type="project" value="UniProtKB-ARBA"/>
</dbReference>
<evidence type="ECO:0000256" key="1">
    <source>
        <dbReference type="SAM" id="Phobius"/>
    </source>
</evidence>
<feature type="transmembrane region" description="Helical" evidence="1">
    <location>
        <begin position="194"/>
        <end position="213"/>
    </location>
</feature>
<dbReference type="EMBL" id="JACCBM010000001">
    <property type="protein sequence ID" value="NYD69382.1"/>
    <property type="molecule type" value="Genomic_DNA"/>
</dbReference>
<dbReference type="Pfam" id="PF02517">
    <property type="entry name" value="Rce1-like"/>
    <property type="match status" value="1"/>
</dbReference>
<evidence type="ECO:0000259" key="2">
    <source>
        <dbReference type="Pfam" id="PF02517"/>
    </source>
</evidence>
<feature type="transmembrane region" description="Helical" evidence="1">
    <location>
        <begin position="47"/>
        <end position="67"/>
    </location>
</feature>
<dbReference type="AlphaFoldDB" id="A0A852SAI4"/>
<feature type="transmembrane region" description="Helical" evidence="1">
    <location>
        <begin position="169"/>
        <end position="187"/>
    </location>
</feature>
<feature type="transmembrane region" description="Helical" evidence="1">
    <location>
        <begin position="7"/>
        <end position="27"/>
    </location>
</feature>
<feature type="domain" description="CAAX prenyl protease 2/Lysostaphin resistance protein A-like" evidence="2">
    <location>
        <begin position="108"/>
        <end position="206"/>
    </location>
</feature>
<gene>
    <name evidence="3" type="ORF">BJ984_000540</name>
</gene>
<accession>A0A852SAI4</accession>
<name>A0A852SAI4_9MICO</name>
<dbReference type="RefSeq" id="WP_271206373.1">
    <property type="nucleotide sequence ID" value="NZ_BSEW01000001.1"/>
</dbReference>